<comment type="caution">
    <text evidence="2">The sequence shown here is derived from an EMBL/GenBank/DDBJ whole genome shotgun (WGS) entry which is preliminary data.</text>
</comment>
<dbReference type="AlphaFoldDB" id="A0A3S2VQ53"/>
<dbReference type="InterPro" id="IPR057447">
    <property type="entry name" value="Bbp19-like_phage"/>
</dbReference>
<protein>
    <recommendedName>
        <fullName evidence="1">Bbp19-like phage domain-containing protein</fullName>
    </recommendedName>
</protein>
<accession>A0A3S2VQ53</accession>
<evidence type="ECO:0000259" key="1">
    <source>
        <dbReference type="Pfam" id="PF25181"/>
    </source>
</evidence>
<evidence type="ECO:0000313" key="3">
    <source>
        <dbReference type="Proteomes" id="UP000287447"/>
    </source>
</evidence>
<feature type="domain" description="Bbp19-like phage" evidence="1">
    <location>
        <begin position="20"/>
        <end position="70"/>
    </location>
</feature>
<sequence length="78" mass="8734">MNDPTPAAPPGDPDAISRVFARCFRGRDGERALAFLRRLTVERCLPATAKAEELRDAEGQRRLVKLIETLVQRGNEDE</sequence>
<dbReference type="EMBL" id="SADE01000001">
    <property type="protein sequence ID" value="RVU39016.1"/>
    <property type="molecule type" value="Genomic_DNA"/>
</dbReference>
<name>A0A3S2VQ53_9PROT</name>
<dbReference type="OrthoDB" id="8450036at2"/>
<dbReference type="RefSeq" id="WP_127764388.1">
    <property type="nucleotide sequence ID" value="NZ_SADE01000001.1"/>
</dbReference>
<reference evidence="3" key="1">
    <citation type="submission" date="2019-01" db="EMBL/GenBank/DDBJ databases">
        <title>Gri0909 isolated from a small marine red alga.</title>
        <authorList>
            <person name="Kim J."/>
            <person name="Jeong S.E."/>
            <person name="Jeon C.O."/>
        </authorList>
    </citation>
    <scope>NUCLEOTIDE SEQUENCE [LARGE SCALE GENOMIC DNA]</scope>
    <source>
        <strain evidence="3">Gri0909</strain>
    </source>
</reference>
<keyword evidence="3" id="KW-1185">Reference proteome</keyword>
<organism evidence="2 3">
    <name type="scientific">Hwanghaeella grinnelliae</name>
    <dbReference type="NCBI Taxonomy" id="2500179"/>
    <lineage>
        <taxon>Bacteria</taxon>
        <taxon>Pseudomonadati</taxon>
        <taxon>Pseudomonadota</taxon>
        <taxon>Alphaproteobacteria</taxon>
        <taxon>Rhodospirillales</taxon>
        <taxon>Rhodospirillaceae</taxon>
        <taxon>Hwanghaeella</taxon>
    </lineage>
</organism>
<dbReference type="Pfam" id="PF25181">
    <property type="entry name" value="Phage_Bbp19"/>
    <property type="match status" value="1"/>
</dbReference>
<gene>
    <name evidence="2" type="ORF">EOI86_07095</name>
</gene>
<evidence type="ECO:0000313" key="2">
    <source>
        <dbReference type="EMBL" id="RVU39016.1"/>
    </source>
</evidence>
<proteinExistence type="predicted"/>
<dbReference type="Proteomes" id="UP000287447">
    <property type="component" value="Unassembled WGS sequence"/>
</dbReference>